<organism evidence="1">
    <name type="scientific">Rhizophora mucronata</name>
    <name type="common">Asiatic mangrove</name>
    <dbReference type="NCBI Taxonomy" id="61149"/>
    <lineage>
        <taxon>Eukaryota</taxon>
        <taxon>Viridiplantae</taxon>
        <taxon>Streptophyta</taxon>
        <taxon>Embryophyta</taxon>
        <taxon>Tracheophyta</taxon>
        <taxon>Spermatophyta</taxon>
        <taxon>Magnoliopsida</taxon>
        <taxon>eudicotyledons</taxon>
        <taxon>Gunneridae</taxon>
        <taxon>Pentapetalae</taxon>
        <taxon>rosids</taxon>
        <taxon>fabids</taxon>
        <taxon>Malpighiales</taxon>
        <taxon>Rhizophoraceae</taxon>
        <taxon>Rhizophora</taxon>
    </lineage>
</organism>
<dbReference type="EMBL" id="GGEC01072904">
    <property type="protein sequence ID" value="MBX53388.1"/>
    <property type="molecule type" value="Transcribed_RNA"/>
</dbReference>
<proteinExistence type="predicted"/>
<reference evidence="1" key="1">
    <citation type="submission" date="2018-02" db="EMBL/GenBank/DDBJ databases">
        <title>Rhizophora mucronata_Transcriptome.</title>
        <authorList>
            <person name="Meera S.P."/>
            <person name="Sreeshan A."/>
            <person name="Augustine A."/>
        </authorList>
    </citation>
    <scope>NUCLEOTIDE SEQUENCE</scope>
    <source>
        <tissue evidence="1">Leaf</tissue>
    </source>
</reference>
<sequence>MFLTIREGNIVIFDSGN</sequence>
<accession>A0A2P2PF73</accession>
<dbReference type="AlphaFoldDB" id="A0A2P2PF73"/>
<name>A0A2P2PF73_RHIMU</name>
<evidence type="ECO:0000313" key="1">
    <source>
        <dbReference type="EMBL" id="MBX53388.1"/>
    </source>
</evidence>
<protein>
    <submittedName>
        <fullName evidence="1">Uncharacterized protein</fullName>
    </submittedName>
</protein>